<dbReference type="EMBL" id="JANUGU010000012">
    <property type="protein sequence ID" value="MCS0661041.1"/>
    <property type="molecule type" value="Genomic_DNA"/>
</dbReference>
<feature type="region of interest" description="Disordered" evidence="1">
    <location>
        <begin position="55"/>
        <end position="79"/>
    </location>
</feature>
<organism evidence="2 3">
    <name type="scientific">Massilia terrae</name>
    <dbReference type="NCBI Taxonomy" id="1811224"/>
    <lineage>
        <taxon>Bacteria</taxon>
        <taxon>Pseudomonadati</taxon>
        <taxon>Pseudomonadota</taxon>
        <taxon>Betaproteobacteria</taxon>
        <taxon>Burkholderiales</taxon>
        <taxon>Oxalobacteraceae</taxon>
        <taxon>Telluria group</taxon>
        <taxon>Massilia</taxon>
    </lineage>
</organism>
<dbReference type="Proteomes" id="UP001204621">
    <property type="component" value="Unassembled WGS sequence"/>
</dbReference>
<comment type="caution">
    <text evidence="2">The sequence shown here is derived from an EMBL/GenBank/DDBJ whole genome shotgun (WGS) entry which is preliminary data.</text>
</comment>
<keyword evidence="3" id="KW-1185">Reference proteome</keyword>
<dbReference type="RefSeq" id="WP_258814239.1">
    <property type="nucleotide sequence ID" value="NZ_JANUGU010000012.1"/>
</dbReference>
<evidence type="ECO:0000313" key="2">
    <source>
        <dbReference type="EMBL" id="MCS0661041.1"/>
    </source>
</evidence>
<evidence type="ECO:0000256" key="1">
    <source>
        <dbReference type="SAM" id="MobiDB-lite"/>
    </source>
</evidence>
<accession>A0ABT2D5K0</accession>
<sequence length="79" mass="8766">MRERQMGFDEETAKAVARGLNILAVRGASVAKRYMEFKHVPADVIARVVADPARRRRISAEQSVSEAITPSKPTPTEDE</sequence>
<name>A0ABT2D5K0_9BURK</name>
<evidence type="ECO:0000313" key="3">
    <source>
        <dbReference type="Proteomes" id="UP001204621"/>
    </source>
</evidence>
<reference evidence="2 3" key="1">
    <citation type="submission" date="2022-08" db="EMBL/GenBank/DDBJ databases">
        <title>Reclassification of Massilia species as members of the genera Telluria, Duganella, Pseudoduganella, Mokoshia gen. nov. and Zemynaea gen. nov. using orthogonal and non-orthogonal genome-based approaches.</title>
        <authorList>
            <person name="Bowman J.P."/>
        </authorList>
    </citation>
    <scope>NUCLEOTIDE SEQUENCE [LARGE SCALE GENOMIC DNA]</scope>
    <source>
        <strain evidence="2 3">JCM 31606</strain>
    </source>
</reference>
<gene>
    <name evidence="2" type="ORF">NX778_23485</name>
</gene>
<proteinExistence type="predicted"/>
<protein>
    <submittedName>
        <fullName evidence="2">Uncharacterized protein</fullName>
    </submittedName>
</protein>